<feature type="transmembrane region" description="Helical" evidence="8">
    <location>
        <begin position="229"/>
        <end position="253"/>
    </location>
</feature>
<dbReference type="GO" id="GO:0005886">
    <property type="term" value="C:plasma membrane"/>
    <property type="evidence" value="ECO:0007669"/>
    <property type="project" value="UniProtKB-SubCell"/>
</dbReference>
<keyword evidence="2" id="KW-0813">Transport</keyword>
<comment type="subcellular location">
    <subcellularLocation>
        <location evidence="1">Cell membrane</location>
        <topology evidence="1">Multi-pass membrane protein</topology>
    </subcellularLocation>
</comment>
<dbReference type="Proteomes" id="UP000518206">
    <property type="component" value="Unassembled WGS sequence"/>
</dbReference>
<evidence type="ECO:0000256" key="3">
    <source>
        <dbReference type="ARBA" id="ARBA00022475"/>
    </source>
</evidence>
<sequence>MPRLPHRAGPGAFTSLQVPAYRAWFASQVLSASGIVTQSVGAAWLVLELTGRAVDLALLSAATLLPVLLAGAWAGGLADRVDRRRLLVVTQCAFVGLALVLTALSASGAAQVWSLLLVNALSGAVNAVDAPTRQVYVMDLVGRERLASAVSLYEVILNASRVVGPAVGGVLLTLSGPTACFAANAASYLAPLLVLWRYPPATSGPAPGTAPRRRGAAREGLRYVWSTPVLRSCVLVAGATGVLFNASVLFPLLATRELGMDGAGYGALLACFGLGALPGALVAARLGQPTGAGVRVLALATGVAMALTGFSPTAGVAFAAMAVTGFVSIWCITAANTLVQLRAAPELRGRTLGVWTMALPGLNPVTGIAAATLADHAGARAGFAAGGAAIAVAALAGWRALGRDRTPEPAPGPEPDAVAQATPATR</sequence>
<feature type="transmembrane region" description="Helical" evidence="8">
    <location>
        <begin position="265"/>
        <end position="286"/>
    </location>
</feature>
<feature type="domain" description="Major facilitator superfamily (MFS) profile" evidence="9">
    <location>
        <begin position="12"/>
        <end position="405"/>
    </location>
</feature>
<dbReference type="GO" id="GO:0022857">
    <property type="term" value="F:transmembrane transporter activity"/>
    <property type="evidence" value="ECO:0007669"/>
    <property type="project" value="InterPro"/>
</dbReference>
<organism evidence="10 11">
    <name type="scientific">Cellulomonas cellasea</name>
    <dbReference type="NCBI Taxonomy" id="43670"/>
    <lineage>
        <taxon>Bacteria</taxon>
        <taxon>Bacillati</taxon>
        <taxon>Actinomycetota</taxon>
        <taxon>Actinomycetes</taxon>
        <taxon>Micrococcales</taxon>
        <taxon>Cellulomonadaceae</taxon>
        <taxon>Cellulomonas</taxon>
    </lineage>
</organism>
<evidence type="ECO:0000259" key="9">
    <source>
        <dbReference type="PROSITE" id="PS50850"/>
    </source>
</evidence>
<protein>
    <submittedName>
        <fullName evidence="10">MFS family permease</fullName>
    </submittedName>
</protein>
<feature type="region of interest" description="Disordered" evidence="7">
    <location>
        <begin position="402"/>
        <end position="426"/>
    </location>
</feature>
<dbReference type="SUPFAM" id="SSF103473">
    <property type="entry name" value="MFS general substrate transporter"/>
    <property type="match status" value="1"/>
</dbReference>
<keyword evidence="6 8" id="KW-0472">Membrane</keyword>
<dbReference type="EMBL" id="JACHVX010000004">
    <property type="protein sequence ID" value="MBB2923904.1"/>
    <property type="molecule type" value="Genomic_DNA"/>
</dbReference>
<name>A0A7W4YCA4_9CELL</name>
<evidence type="ECO:0000256" key="1">
    <source>
        <dbReference type="ARBA" id="ARBA00004651"/>
    </source>
</evidence>
<evidence type="ECO:0000256" key="5">
    <source>
        <dbReference type="ARBA" id="ARBA00022989"/>
    </source>
</evidence>
<dbReference type="PANTHER" id="PTHR23513:SF11">
    <property type="entry name" value="STAPHYLOFERRIN A TRANSPORTER"/>
    <property type="match status" value="1"/>
</dbReference>
<keyword evidence="4 8" id="KW-0812">Transmembrane</keyword>
<evidence type="ECO:0000256" key="4">
    <source>
        <dbReference type="ARBA" id="ARBA00022692"/>
    </source>
</evidence>
<feature type="transmembrane region" description="Helical" evidence="8">
    <location>
        <begin position="110"/>
        <end position="128"/>
    </location>
</feature>
<feature type="transmembrane region" description="Helical" evidence="8">
    <location>
        <begin position="379"/>
        <end position="398"/>
    </location>
</feature>
<dbReference type="AlphaFoldDB" id="A0A7W4YCA4"/>
<evidence type="ECO:0000256" key="7">
    <source>
        <dbReference type="SAM" id="MobiDB-lite"/>
    </source>
</evidence>
<evidence type="ECO:0000313" key="10">
    <source>
        <dbReference type="EMBL" id="MBB2923904.1"/>
    </source>
</evidence>
<feature type="transmembrane region" description="Helical" evidence="8">
    <location>
        <begin position="351"/>
        <end position="373"/>
    </location>
</feature>
<accession>A0A7W4YCA4</accession>
<feature type="transmembrane region" description="Helical" evidence="8">
    <location>
        <begin position="316"/>
        <end position="339"/>
    </location>
</feature>
<evidence type="ECO:0000256" key="8">
    <source>
        <dbReference type="SAM" id="Phobius"/>
    </source>
</evidence>
<dbReference type="PANTHER" id="PTHR23513">
    <property type="entry name" value="INTEGRAL MEMBRANE EFFLUX PROTEIN-RELATED"/>
    <property type="match status" value="1"/>
</dbReference>
<evidence type="ECO:0000313" key="11">
    <source>
        <dbReference type="Proteomes" id="UP000518206"/>
    </source>
</evidence>
<dbReference type="RefSeq" id="WP_183296732.1">
    <property type="nucleotide sequence ID" value="NZ_JACHVX010000004.1"/>
</dbReference>
<feature type="transmembrane region" description="Helical" evidence="8">
    <location>
        <begin position="293"/>
        <end position="310"/>
    </location>
</feature>
<comment type="caution">
    <text evidence="10">The sequence shown here is derived from an EMBL/GenBank/DDBJ whole genome shotgun (WGS) entry which is preliminary data.</text>
</comment>
<gene>
    <name evidence="10" type="ORF">FHR80_002832</name>
</gene>
<feature type="transmembrane region" description="Helical" evidence="8">
    <location>
        <begin position="21"/>
        <end position="47"/>
    </location>
</feature>
<feature type="transmembrane region" description="Helical" evidence="8">
    <location>
        <begin position="86"/>
        <end position="104"/>
    </location>
</feature>
<evidence type="ECO:0000256" key="2">
    <source>
        <dbReference type="ARBA" id="ARBA00022448"/>
    </source>
</evidence>
<keyword evidence="3" id="KW-1003">Cell membrane</keyword>
<proteinExistence type="predicted"/>
<dbReference type="Pfam" id="PF05977">
    <property type="entry name" value="MFS_3"/>
    <property type="match status" value="1"/>
</dbReference>
<reference evidence="10 11" key="2">
    <citation type="submission" date="2020-08" db="EMBL/GenBank/DDBJ databases">
        <authorList>
            <person name="Partida-Martinez L."/>
            <person name="Huntemann M."/>
            <person name="Clum A."/>
            <person name="Wang J."/>
            <person name="Palaniappan K."/>
            <person name="Ritter S."/>
            <person name="Chen I.-M."/>
            <person name="Stamatis D."/>
            <person name="Reddy T."/>
            <person name="O'Malley R."/>
            <person name="Daum C."/>
            <person name="Shapiro N."/>
            <person name="Ivanova N."/>
            <person name="Kyrpides N."/>
            <person name="Woyke T."/>
        </authorList>
    </citation>
    <scope>NUCLEOTIDE SEQUENCE [LARGE SCALE GENOMIC DNA]</scope>
    <source>
        <strain evidence="10 11">RAS26</strain>
    </source>
</reference>
<evidence type="ECO:0000256" key="6">
    <source>
        <dbReference type="ARBA" id="ARBA00023136"/>
    </source>
</evidence>
<dbReference type="Gene3D" id="1.20.1250.20">
    <property type="entry name" value="MFS general substrate transporter like domains"/>
    <property type="match status" value="1"/>
</dbReference>
<reference evidence="10 11" key="1">
    <citation type="submission" date="2020-08" db="EMBL/GenBank/DDBJ databases">
        <title>The Agave Microbiome: Exploring the role of microbial communities in plant adaptations to desert environments.</title>
        <authorList>
            <person name="Partida-Martinez L.P."/>
        </authorList>
    </citation>
    <scope>NUCLEOTIDE SEQUENCE [LARGE SCALE GENOMIC DNA]</scope>
    <source>
        <strain evidence="10 11">RAS26</strain>
    </source>
</reference>
<keyword evidence="5 8" id="KW-1133">Transmembrane helix</keyword>
<dbReference type="PROSITE" id="PS50850">
    <property type="entry name" value="MFS"/>
    <property type="match status" value="1"/>
</dbReference>
<dbReference type="InterPro" id="IPR020846">
    <property type="entry name" value="MFS_dom"/>
</dbReference>
<feature type="transmembrane region" description="Helical" evidence="8">
    <location>
        <begin position="53"/>
        <end position="74"/>
    </location>
</feature>
<dbReference type="InterPro" id="IPR010290">
    <property type="entry name" value="TM_effector"/>
</dbReference>
<dbReference type="InterPro" id="IPR036259">
    <property type="entry name" value="MFS_trans_sf"/>
</dbReference>
<dbReference type="CDD" id="cd06173">
    <property type="entry name" value="MFS_MefA_like"/>
    <property type="match status" value="1"/>
</dbReference>